<keyword evidence="4 9" id="KW-0812">Transmembrane</keyword>
<dbReference type="EMBL" id="FOZL01000001">
    <property type="protein sequence ID" value="SFS13314.1"/>
    <property type="molecule type" value="Genomic_DNA"/>
</dbReference>
<proteinExistence type="inferred from homology"/>
<evidence type="ECO:0000256" key="6">
    <source>
        <dbReference type="ARBA" id="ARBA00023065"/>
    </source>
</evidence>
<keyword evidence="7 9" id="KW-0472">Membrane</keyword>
<keyword evidence="5 9" id="KW-1133">Transmembrane helix</keyword>
<feature type="transmembrane region" description="Helical" evidence="9">
    <location>
        <begin position="208"/>
        <end position="227"/>
    </location>
</feature>
<evidence type="ECO:0000256" key="8">
    <source>
        <dbReference type="ARBA" id="ARBA00034708"/>
    </source>
</evidence>
<comment type="subcellular location">
    <subcellularLocation>
        <location evidence="1">Cell membrane</location>
        <topology evidence="1">Multi-pass membrane protein</topology>
    </subcellularLocation>
</comment>
<evidence type="ECO:0000313" key="11">
    <source>
        <dbReference type="Proteomes" id="UP000199024"/>
    </source>
</evidence>
<dbReference type="STRING" id="474950.SAMN05421771_2271"/>
<keyword evidence="2" id="KW-0813">Transport</keyword>
<gene>
    <name evidence="10" type="ORF">SAMN05421771_2271</name>
</gene>
<dbReference type="AlphaFoldDB" id="A0A1I6MC96"/>
<evidence type="ECO:0000256" key="9">
    <source>
        <dbReference type="SAM" id="Phobius"/>
    </source>
</evidence>
<dbReference type="GO" id="GO:0005886">
    <property type="term" value="C:plasma membrane"/>
    <property type="evidence" value="ECO:0007669"/>
    <property type="project" value="UniProtKB-SubCell"/>
</dbReference>
<evidence type="ECO:0000256" key="7">
    <source>
        <dbReference type="ARBA" id="ARBA00023136"/>
    </source>
</evidence>
<comment type="similarity">
    <text evidence="8">Belongs to the anion channel-forming bestrophin (TC 1.A.46) family.</text>
</comment>
<keyword evidence="11" id="KW-1185">Reference proteome</keyword>
<evidence type="ECO:0000256" key="2">
    <source>
        <dbReference type="ARBA" id="ARBA00022448"/>
    </source>
</evidence>
<accession>A0A1I6MC96</accession>
<evidence type="ECO:0000256" key="5">
    <source>
        <dbReference type="ARBA" id="ARBA00022989"/>
    </source>
</evidence>
<evidence type="ECO:0000256" key="3">
    <source>
        <dbReference type="ARBA" id="ARBA00022475"/>
    </source>
</evidence>
<dbReference type="GO" id="GO:0005254">
    <property type="term" value="F:chloride channel activity"/>
    <property type="evidence" value="ECO:0007669"/>
    <property type="project" value="InterPro"/>
</dbReference>
<dbReference type="PANTHER" id="PTHR33281">
    <property type="entry name" value="UPF0187 PROTEIN YNEE"/>
    <property type="match status" value="1"/>
</dbReference>
<keyword evidence="3" id="KW-1003">Cell membrane</keyword>
<dbReference type="PANTHER" id="PTHR33281:SF19">
    <property type="entry name" value="VOLTAGE-DEPENDENT ANION CHANNEL-FORMING PROTEIN YNEE"/>
    <property type="match status" value="1"/>
</dbReference>
<protein>
    <submittedName>
        <fullName evidence="10">Putative membrane protein</fullName>
    </submittedName>
</protein>
<dbReference type="InterPro" id="IPR044669">
    <property type="entry name" value="YneE/VCCN1/2-like"/>
</dbReference>
<organism evidence="10 11">
    <name type="scientific">Granulicella pectinivorans</name>
    <dbReference type="NCBI Taxonomy" id="474950"/>
    <lineage>
        <taxon>Bacteria</taxon>
        <taxon>Pseudomonadati</taxon>
        <taxon>Acidobacteriota</taxon>
        <taxon>Terriglobia</taxon>
        <taxon>Terriglobales</taxon>
        <taxon>Acidobacteriaceae</taxon>
        <taxon>Granulicella</taxon>
    </lineage>
</organism>
<sequence>MIVSNDLSFRRIWPQASRRLLVLLIFDCAVAGLYSVTHSKLLTLDGLPIAPLGSALTIFLAFRTNAAYGRWWEARQLWGALVNTSRSLARQFLTLIDNDGGQDGLELKQQLVRYQISFAHALRCHLRKQNPFPELSSSLSPEQIEELRTSSNIPAAINLKMGELLQLTRERGLIDSIRSVAIDENLTQLSNIQGACERIKNTPLPRQFAYLPRILVNVFCYLVPLGLVANLGLMTPIVSVLISFSFIAADLVGSDIENPFENTIHDTPMTALTRTIEINLREHMKDPKPLRGILSADGFVY</sequence>
<evidence type="ECO:0000256" key="1">
    <source>
        <dbReference type="ARBA" id="ARBA00004651"/>
    </source>
</evidence>
<dbReference type="RefSeq" id="WP_089839234.1">
    <property type="nucleotide sequence ID" value="NZ_FOZL01000001.1"/>
</dbReference>
<dbReference type="Proteomes" id="UP000199024">
    <property type="component" value="Unassembled WGS sequence"/>
</dbReference>
<keyword evidence="6" id="KW-0406">Ion transport</keyword>
<name>A0A1I6MC96_9BACT</name>
<dbReference type="Pfam" id="PF25539">
    <property type="entry name" value="Bestrophin_2"/>
    <property type="match status" value="1"/>
</dbReference>
<feature type="transmembrane region" description="Helical" evidence="9">
    <location>
        <begin position="20"/>
        <end position="37"/>
    </location>
</feature>
<evidence type="ECO:0000256" key="4">
    <source>
        <dbReference type="ARBA" id="ARBA00022692"/>
    </source>
</evidence>
<reference evidence="10 11" key="1">
    <citation type="submission" date="2016-10" db="EMBL/GenBank/DDBJ databases">
        <authorList>
            <person name="de Groot N.N."/>
        </authorList>
    </citation>
    <scope>NUCLEOTIDE SEQUENCE [LARGE SCALE GENOMIC DNA]</scope>
    <source>
        <strain evidence="10 11">DSM 21001</strain>
    </source>
</reference>
<dbReference type="OrthoDB" id="445589at2"/>
<feature type="transmembrane region" description="Helical" evidence="9">
    <location>
        <begin position="49"/>
        <end position="68"/>
    </location>
</feature>
<evidence type="ECO:0000313" key="10">
    <source>
        <dbReference type="EMBL" id="SFS13314.1"/>
    </source>
</evidence>